<dbReference type="GO" id="GO:0080008">
    <property type="term" value="C:Cul4-RING E3 ubiquitin ligase complex"/>
    <property type="evidence" value="ECO:0007669"/>
    <property type="project" value="TreeGrafter"/>
</dbReference>
<feature type="region of interest" description="Disordered" evidence="2">
    <location>
        <begin position="601"/>
        <end position="651"/>
    </location>
</feature>
<dbReference type="Proteomes" id="UP000053237">
    <property type="component" value="Unassembled WGS sequence"/>
</dbReference>
<dbReference type="PANTHER" id="PTHR22874:SF1">
    <property type="entry name" value="ACTIVATING MOLECULE IN BECN1-REGULATED AUTOPHAGY PROTEIN 1"/>
    <property type="match status" value="1"/>
</dbReference>
<sequence length="651" mass="73140">MEPGTKLWERALSDLNPVGAPYSFQSTNSLQNIQQMLKLRECGSLTSNKASIRTEEGWLEQQSAIKHSSRYSQLPDTTKSTISIAISPNGKLFASTHGDHTVKIICYETGRILQTLVGHPRTPWSVKFHPTNSRFVASGCLGFQVRFWDIESGRCLYVTALRHAIISISFHPSGDILAIASGTCVYTWDYQHSCPRIAMFSYQTLRSVTFLPDHSKILVGEANERYNRPQGHASSSDLTVTITLWDFDPTWALSTEPSALKKAMHNSRVVLSHALIYNDGGFDISKCGRYLAICVDLSLRQAEKELEMEAINDLEQILAHDSVQDGSSSNDEVNQVPIPRISVHNAIPSIQNVALPTLPQHHSNNRSRQMSLPSLQTLNTVSMAHSASFDFSSTMDEYMNQHFRRVRARLQQTSVQLHRQYPFGMARSPGRPQLVSQGHPQIRPNIALSRLRFSRAQRAQRYQLASEVQSTWLTLISLEANDLGKIIQTCHLAETLAGGVTSVKISPVSAYALLGYGVRDRMQRENMVSTHRVTRIYRWDDMKLLSHVESDTDDVNIALFNPIPGGGFIYGTKQGKLRVCKAYRGDYDDDENCNVFASSRRRHFDPSDSNETSGNDRIEEMDELEPALVQEQVAQQTQNNSLSASRRRRST</sequence>
<gene>
    <name evidence="3" type="ORF">BN9_101650</name>
</gene>
<dbReference type="STRING" id="65357.A0A024GQH6"/>
<dbReference type="SMART" id="SM00320">
    <property type="entry name" value="WD40"/>
    <property type="match status" value="3"/>
</dbReference>
<dbReference type="Pfam" id="PF00400">
    <property type="entry name" value="WD40"/>
    <property type="match status" value="2"/>
</dbReference>
<dbReference type="GO" id="GO:1990756">
    <property type="term" value="F:ubiquitin-like ligase-substrate adaptor activity"/>
    <property type="evidence" value="ECO:0007669"/>
    <property type="project" value="TreeGrafter"/>
</dbReference>
<comment type="caution">
    <text evidence="3">The sequence shown here is derived from an EMBL/GenBank/DDBJ whole genome shotgun (WGS) entry which is preliminary data.</text>
</comment>
<organism evidence="3 4">
    <name type="scientific">Albugo candida</name>
    <dbReference type="NCBI Taxonomy" id="65357"/>
    <lineage>
        <taxon>Eukaryota</taxon>
        <taxon>Sar</taxon>
        <taxon>Stramenopiles</taxon>
        <taxon>Oomycota</taxon>
        <taxon>Peronosporomycetes</taxon>
        <taxon>Albuginales</taxon>
        <taxon>Albuginaceae</taxon>
        <taxon>Albugo</taxon>
    </lineage>
</organism>
<dbReference type="InterPro" id="IPR036322">
    <property type="entry name" value="WD40_repeat_dom_sf"/>
</dbReference>
<dbReference type="InterPro" id="IPR052596">
    <property type="entry name" value="AMBRA1_autophagy"/>
</dbReference>
<keyword evidence="4" id="KW-1185">Reference proteome</keyword>
<dbReference type="InParanoid" id="A0A024GQH6"/>
<evidence type="ECO:0000256" key="2">
    <source>
        <dbReference type="SAM" id="MobiDB-lite"/>
    </source>
</evidence>
<feature type="repeat" description="WD" evidence="1">
    <location>
        <begin position="116"/>
        <end position="158"/>
    </location>
</feature>
<proteinExistence type="predicted"/>
<evidence type="ECO:0000256" key="1">
    <source>
        <dbReference type="PROSITE-ProRule" id="PRU00221"/>
    </source>
</evidence>
<dbReference type="PANTHER" id="PTHR22874">
    <property type="entry name" value="ACTIVATING MOLECULE IN BECN1-REGULATED AUTOPHAGY PROTEIN 1"/>
    <property type="match status" value="1"/>
</dbReference>
<name>A0A024GQH6_9STRA</name>
<protein>
    <submittedName>
        <fullName evidence="3">Uncharacterized protein</fullName>
    </submittedName>
</protein>
<dbReference type="OrthoDB" id="6363363at2759"/>
<dbReference type="AlphaFoldDB" id="A0A024GQH6"/>
<dbReference type="PROSITE" id="PS50082">
    <property type="entry name" value="WD_REPEATS_2"/>
    <property type="match status" value="1"/>
</dbReference>
<dbReference type="GO" id="GO:0000423">
    <property type="term" value="P:mitophagy"/>
    <property type="evidence" value="ECO:0007669"/>
    <property type="project" value="TreeGrafter"/>
</dbReference>
<evidence type="ECO:0000313" key="4">
    <source>
        <dbReference type="Proteomes" id="UP000053237"/>
    </source>
</evidence>
<dbReference type="EMBL" id="CAIX01000258">
    <property type="protein sequence ID" value="CCI48956.1"/>
    <property type="molecule type" value="Genomic_DNA"/>
</dbReference>
<reference evidence="3 4" key="1">
    <citation type="submission" date="2012-05" db="EMBL/GenBank/DDBJ databases">
        <title>Recombination and specialization in a pathogen metapopulation.</title>
        <authorList>
            <person name="Gardiner A."/>
            <person name="Kemen E."/>
            <person name="Schultz-Larsen T."/>
            <person name="MacLean D."/>
            <person name="Van Oosterhout C."/>
            <person name="Jones J.D.G."/>
        </authorList>
    </citation>
    <scope>NUCLEOTIDE SEQUENCE [LARGE SCALE GENOMIC DNA]</scope>
    <source>
        <strain evidence="3 4">Ac Nc2</strain>
    </source>
</reference>
<dbReference type="InterPro" id="IPR001680">
    <property type="entry name" value="WD40_rpt"/>
</dbReference>
<dbReference type="InterPro" id="IPR015943">
    <property type="entry name" value="WD40/YVTN_repeat-like_dom_sf"/>
</dbReference>
<evidence type="ECO:0000313" key="3">
    <source>
        <dbReference type="EMBL" id="CCI48956.1"/>
    </source>
</evidence>
<accession>A0A024GQH6</accession>
<keyword evidence="1" id="KW-0853">WD repeat</keyword>
<dbReference type="Gene3D" id="2.130.10.10">
    <property type="entry name" value="YVTN repeat-like/Quinoprotein amine dehydrogenase"/>
    <property type="match status" value="1"/>
</dbReference>
<dbReference type="SUPFAM" id="SSF50978">
    <property type="entry name" value="WD40 repeat-like"/>
    <property type="match status" value="1"/>
</dbReference>
<dbReference type="GO" id="GO:0000045">
    <property type="term" value="P:autophagosome assembly"/>
    <property type="evidence" value="ECO:0007669"/>
    <property type="project" value="TreeGrafter"/>
</dbReference>